<organism evidence="2 3">
    <name type="scientific">Canavalia gladiata</name>
    <name type="common">Sword bean</name>
    <name type="synonym">Dolichos gladiatus</name>
    <dbReference type="NCBI Taxonomy" id="3824"/>
    <lineage>
        <taxon>Eukaryota</taxon>
        <taxon>Viridiplantae</taxon>
        <taxon>Streptophyta</taxon>
        <taxon>Embryophyta</taxon>
        <taxon>Tracheophyta</taxon>
        <taxon>Spermatophyta</taxon>
        <taxon>Magnoliopsida</taxon>
        <taxon>eudicotyledons</taxon>
        <taxon>Gunneridae</taxon>
        <taxon>Pentapetalae</taxon>
        <taxon>rosids</taxon>
        <taxon>fabids</taxon>
        <taxon>Fabales</taxon>
        <taxon>Fabaceae</taxon>
        <taxon>Papilionoideae</taxon>
        <taxon>50 kb inversion clade</taxon>
        <taxon>NPAAA clade</taxon>
        <taxon>indigoferoid/millettioid clade</taxon>
        <taxon>Phaseoleae</taxon>
        <taxon>Canavalia</taxon>
    </lineage>
</organism>
<evidence type="ECO:0000313" key="3">
    <source>
        <dbReference type="Proteomes" id="UP001367508"/>
    </source>
</evidence>
<keyword evidence="1" id="KW-0812">Transmembrane</keyword>
<keyword evidence="1" id="KW-1133">Transmembrane helix</keyword>
<feature type="transmembrane region" description="Helical" evidence="1">
    <location>
        <begin position="47"/>
        <end position="65"/>
    </location>
</feature>
<accession>A0AAN9KED3</accession>
<dbReference type="EMBL" id="JAYMYQ010000008">
    <property type="protein sequence ID" value="KAK7315930.1"/>
    <property type="molecule type" value="Genomic_DNA"/>
</dbReference>
<evidence type="ECO:0000313" key="2">
    <source>
        <dbReference type="EMBL" id="KAK7315930.1"/>
    </source>
</evidence>
<gene>
    <name evidence="2" type="ORF">VNO77_34512</name>
</gene>
<name>A0AAN9KED3_CANGL</name>
<protein>
    <submittedName>
        <fullName evidence="2">Uncharacterized protein</fullName>
    </submittedName>
</protein>
<dbReference type="AlphaFoldDB" id="A0AAN9KED3"/>
<keyword evidence="3" id="KW-1185">Reference proteome</keyword>
<proteinExistence type="predicted"/>
<evidence type="ECO:0000256" key="1">
    <source>
        <dbReference type="SAM" id="Phobius"/>
    </source>
</evidence>
<keyword evidence="1" id="KW-0472">Membrane</keyword>
<reference evidence="2 3" key="1">
    <citation type="submission" date="2024-01" db="EMBL/GenBank/DDBJ databases">
        <title>The genomes of 5 underutilized Papilionoideae crops provide insights into root nodulation and disease resistanc.</title>
        <authorList>
            <person name="Jiang F."/>
        </authorList>
    </citation>
    <scope>NUCLEOTIDE SEQUENCE [LARGE SCALE GENOMIC DNA]</scope>
    <source>
        <strain evidence="2">LVBAO_FW01</strain>
        <tissue evidence="2">Leaves</tissue>
    </source>
</reference>
<sequence>MQATRHLQKHWPLDLKTTIKKFLLGHLTQDSSFNLEASVKHCLSSKILLSVLVLIMGSILIYMRYVPSWNLLRGTVRAVSWLRTTANLHTGPGGTPNLNLPRKKHEVGGREVDALIILDAEATIVPANEGLVFPEVCGLNQDSMHKLGARGNFTGSPVRNEKN</sequence>
<comment type="caution">
    <text evidence="2">The sequence shown here is derived from an EMBL/GenBank/DDBJ whole genome shotgun (WGS) entry which is preliminary data.</text>
</comment>
<dbReference type="Proteomes" id="UP001367508">
    <property type="component" value="Unassembled WGS sequence"/>
</dbReference>